<feature type="compositionally biased region" description="Basic and acidic residues" evidence="1">
    <location>
        <begin position="1150"/>
        <end position="1165"/>
    </location>
</feature>
<feature type="region of interest" description="Disordered" evidence="1">
    <location>
        <begin position="977"/>
        <end position="1054"/>
    </location>
</feature>
<feature type="region of interest" description="Disordered" evidence="1">
    <location>
        <begin position="81"/>
        <end position="120"/>
    </location>
</feature>
<proteinExistence type="predicted"/>
<protein>
    <submittedName>
        <fullName evidence="2">Uncharacterized protein</fullName>
    </submittedName>
</protein>
<feature type="compositionally biased region" description="Basic and acidic residues" evidence="1">
    <location>
        <begin position="871"/>
        <end position="880"/>
    </location>
</feature>
<organism evidence="2">
    <name type="scientific">Phaffia rhodozyma</name>
    <name type="common">Yeast</name>
    <name type="synonym">Xanthophyllomyces dendrorhous</name>
    <dbReference type="NCBI Taxonomy" id="264483"/>
    <lineage>
        <taxon>Eukaryota</taxon>
        <taxon>Fungi</taxon>
        <taxon>Dikarya</taxon>
        <taxon>Basidiomycota</taxon>
        <taxon>Agaricomycotina</taxon>
        <taxon>Tremellomycetes</taxon>
        <taxon>Cystofilobasidiales</taxon>
        <taxon>Mrakiaceae</taxon>
        <taxon>Phaffia</taxon>
    </lineage>
</organism>
<feature type="compositionally biased region" description="Polar residues" evidence="1">
    <location>
        <begin position="1036"/>
        <end position="1054"/>
    </location>
</feature>
<feature type="compositionally biased region" description="Low complexity" evidence="1">
    <location>
        <begin position="977"/>
        <end position="995"/>
    </location>
</feature>
<feature type="region of interest" description="Disordered" evidence="1">
    <location>
        <begin position="1"/>
        <end position="34"/>
    </location>
</feature>
<feature type="region of interest" description="Disordered" evidence="1">
    <location>
        <begin position="339"/>
        <end position="373"/>
    </location>
</feature>
<dbReference type="AlphaFoldDB" id="A0A0F7SKA5"/>
<feature type="compositionally biased region" description="Pro residues" evidence="1">
    <location>
        <begin position="444"/>
        <end position="457"/>
    </location>
</feature>
<accession>A0A0F7SKA5</accession>
<feature type="compositionally biased region" description="Basic residues" evidence="1">
    <location>
        <begin position="106"/>
        <end position="119"/>
    </location>
</feature>
<evidence type="ECO:0000256" key="1">
    <source>
        <dbReference type="SAM" id="MobiDB-lite"/>
    </source>
</evidence>
<evidence type="ECO:0000313" key="2">
    <source>
        <dbReference type="EMBL" id="CED82547.1"/>
    </source>
</evidence>
<feature type="compositionally biased region" description="Basic and acidic residues" evidence="1">
    <location>
        <begin position="212"/>
        <end position="230"/>
    </location>
</feature>
<feature type="compositionally biased region" description="Polar residues" evidence="1">
    <location>
        <begin position="1"/>
        <end position="31"/>
    </location>
</feature>
<feature type="compositionally biased region" description="Polar residues" evidence="1">
    <location>
        <begin position="835"/>
        <end position="844"/>
    </location>
</feature>
<feature type="compositionally biased region" description="Acidic residues" evidence="1">
    <location>
        <begin position="1166"/>
        <end position="1178"/>
    </location>
</feature>
<feature type="compositionally biased region" description="Acidic residues" evidence="1">
    <location>
        <begin position="657"/>
        <end position="666"/>
    </location>
</feature>
<feature type="compositionally biased region" description="Polar residues" evidence="1">
    <location>
        <begin position="748"/>
        <end position="757"/>
    </location>
</feature>
<dbReference type="EMBL" id="LN483124">
    <property type="protein sequence ID" value="CED82547.1"/>
    <property type="molecule type" value="Genomic_DNA"/>
</dbReference>
<feature type="compositionally biased region" description="Basic residues" evidence="1">
    <location>
        <begin position="921"/>
        <end position="930"/>
    </location>
</feature>
<feature type="compositionally biased region" description="Low complexity" evidence="1">
    <location>
        <begin position="1016"/>
        <end position="1033"/>
    </location>
</feature>
<feature type="compositionally biased region" description="Basic residues" evidence="1">
    <location>
        <begin position="234"/>
        <end position="245"/>
    </location>
</feature>
<feature type="compositionally biased region" description="Low complexity" evidence="1">
    <location>
        <begin position="85"/>
        <end position="105"/>
    </location>
</feature>
<reference evidence="2" key="1">
    <citation type="submission" date="2014-08" db="EMBL/GenBank/DDBJ databases">
        <authorList>
            <person name="Sharma Rahul"/>
            <person name="Thines Marco"/>
        </authorList>
    </citation>
    <scope>NUCLEOTIDE SEQUENCE</scope>
</reference>
<feature type="region of interest" description="Disordered" evidence="1">
    <location>
        <begin position="556"/>
        <end position="583"/>
    </location>
</feature>
<feature type="compositionally biased region" description="Polar residues" evidence="1">
    <location>
        <begin position="702"/>
        <end position="713"/>
    </location>
</feature>
<feature type="region of interest" description="Disordered" evidence="1">
    <location>
        <begin position="1147"/>
        <end position="1209"/>
    </location>
</feature>
<feature type="compositionally biased region" description="Acidic residues" evidence="1">
    <location>
        <begin position="882"/>
        <end position="893"/>
    </location>
</feature>
<feature type="region of interest" description="Disordered" evidence="1">
    <location>
        <begin position="618"/>
        <end position="930"/>
    </location>
</feature>
<feature type="compositionally biased region" description="Polar residues" evidence="1">
    <location>
        <begin position="468"/>
        <end position="490"/>
    </location>
</feature>
<feature type="compositionally biased region" description="Polar residues" evidence="1">
    <location>
        <begin position="781"/>
        <end position="792"/>
    </location>
</feature>
<sequence>MPPRTRSSISPLPPNYQSDLATFKPSPSTPSIHPAQPLLSAVSIVRSPTNPSLISSPTAAAVSTQMKTSVSPPISGFLHPTSVASIGKPRSSGSSKSSSAIFGSKSSKHSKPKMSRKLSKSNIELTTIEKGVMVDGTEFDLEFRIEEGSGRQLVRGKQGRWFDFNPSAGKEGGEYECFVCDKIYTGKHARSIWRRHLSDKHKIPLSAQPRRTRWDKVDDRRPKTDEERRARSLASKRRWAKRKRAEARSRLPSVKEGAALSSDFDSQASGSDIGYDEYDSDETSRDLADGNLSYDYPPASGGEYPISYEQNYPRGLGKGKGRGASLDALGDEVEFRRSQTSTRTVLTEKNSFGGSQQSYPYSSNHSQPYISSQDWSPNQTGVWHNPSPGFATFYPHHPAFQATYGQPPSQPSNPPHQVTLSTHYHQPHHTERQINVTSTTYPYSPYPPPSRMSPPPSSVLSAQIYPSPDNTFNYHHPQSSDEQSSSTNISLVHPHPQHYGSRLTAPAPIIRQSSVPLLAKALEFSVKTGTNGYDMIVRPASAAASPERPSYAFRTTASESNDLGIRNTGGANPWANPPSGGPSDVAGWSYKSSWAETGGVEDGAAELLLQLKTGSSPVKFDESAERTDRNGHAPDGIDREQRRDRHRVDGRMRGDELQENGDEEQDLPWGQASKKHPSESDESLPPSQNIHRLHNNPFALKRSTSGGSLDPQSPSVPPGRPSVARSRSLSRHPPEPLTDDILAPVPSSGKTSHSTPHLSGAYSLSLRPQVGSWVLPVPDSPASQPRTTQTSHRPSRHQDLSSPVGLPQTSLNSNRELDRAGPAEPRAPFGVIGTPTPSIRSTSLGRVVVVKPAWLDSKDLDEEDLDGRPSGARERERLEPAGDSDAEGEDEENSSDRSDEFRFRGCLSSPPQPASNVSTPRSHRVNTLKRKLGEQVVKEPVFALPQVPPRRSITATTPLIHSLGGSVTLPTIFPTPYKSSSSSTTLVYTPSLSSTRTPFRPTPGSAKSSVRLGGPSLADSSSSLRAMSSTSKSIPFGTSSPPSGHQFSSPQSLSLTRSLGLAPATPAGFGTWDVGAGFGTPEEANGGISGGGGPGIKFNATPGRAGGSAGGGLFLESGKKRRGSWAVGRSMLATVAAAGGRTELVFGDVKTSEIKPGEKRERKEEDREESDGDGEQEVAEPSLIGKARKKMRVRMNENDSGFFETRDSS</sequence>
<feature type="compositionally biased region" description="Basic and acidic residues" evidence="1">
    <location>
        <begin position="619"/>
        <end position="656"/>
    </location>
</feature>
<feature type="region of interest" description="Disordered" evidence="1">
    <location>
        <begin position="404"/>
        <end position="490"/>
    </location>
</feature>
<feature type="region of interest" description="Disordered" evidence="1">
    <location>
        <begin position="207"/>
        <end position="323"/>
    </location>
</feature>
<feature type="compositionally biased region" description="Basic and acidic residues" evidence="1">
    <location>
        <begin position="894"/>
        <end position="903"/>
    </location>
</feature>
<name>A0A0F7SKA5_PHARH</name>